<evidence type="ECO:0000259" key="2">
    <source>
        <dbReference type="Pfam" id="PF00534"/>
    </source>
</evidence>
<sequence>MKLVLVSPFNPYDIKIFSGTLYFMTRALRERFDIVAEYMEIEGDEMLNKYLSKDNIKADYIIFMVCFKPIKSYNYNIPAVYWHDSTWHTYLHGYENRDNFSNFKLKNRELYLYDKMAAAKFDLLVYSSNYVAEACVRDYKVNSEKVKVIPFGANIFAPPPINALIKFLSERMNSDTLNLLFLGCDWERKGLGSAVQLAANLNSMGIKTILNVVGCELTHETYNFPYVIKWGFLNKADSDQLGVLLKIFQKSHFIVHPALSEPFGIALCEANAYGIPIIGTDVEGLKTIVKHGKNGYLFSRESFVEDASSLVKGIFLDMAKNYIPLFDNSLLEYNSRLNWASSTKKLEEELMKMTMERTFPALS</sequence>
<dbReference type="GO" id="GO:0009103">
    <property type="term" value="P:lipopolysaccharide biosynthetic process"/>
    <property type="evidence" value="ECO:0007669"/>
    <property type="project" value="TreeGrafter"/>
</dbReference>
<dbReference type="EMBL" id="JACHHQ010000006">
    <property type="protein sequence ID" value="MBB5201266.1"/>
    <property type="molecule type" value="Genomic_DNA"/>
</dbReference>
<dbReference type="CDD" id="cd03801">
    <property type="entry name" value="GT4_PimA-like"/>
    <property type="match status" value="1"/>
</dbReference>
<evidence type="ECO:0000256" key="1">
    <source>
        <dbReference type="ARBA" id="ARBA00022679"/>
    </source>
</evidence>
<reference evidence="3 4" key="1">
    <citation type="submission" date="2020-08" db="EMBL/GenBank/DDBJ databases">
        <title>Genomic Encyclopedia of Type Strains, Phase IV (KMG-IV): sequencing the most valuable type-strain genomes for metagenomic binning, comparative biology and taxonomic classification.</title>
        <authorList>
            <person name="Goeker M."/>
        </authorList>
    </citation>
    <scope>NUCLEOTIDE SEQUENCE [LARGE SCALE GENOMIC DNA]</scope>
    <source>
        <strain evidence="3 4">DSM 23240</strain>
    </source>
</reference>
<dbReference type="SUPFAM" id="SSF53756">
    <property type="entry name" value="UDP-Glycosyltransferase/glycogen phosphorylase"/>
    <property type="match status" value="1"/>
</dbReference>
<proteinExistence type="predicted"/>
<evidence type="ECO:0000313" key="4">
    <source>
        <dbReference type="Proteomes" id="UP000571084"/>
    </source>
</evidence>
<organism evidence="3 4">
    <name type="scientific">Glaciimonas immobilis</name>
    <dbReference type="NCBI Taxonomy" id="728004"/>
    <lineage>
        <taxon>Bacteria</taxon>
        <taxon>Pseudomonadati</taxon>
        <taxon>Pseudomonadota</taxon>
        <taxon>Betaproteobacteria</taxon>
        <taxon>Burkholderiales</taxon>
        <taxon>Oxalobacteraceae</taxon>
        <taxon>Glaciimonas</taxon>
    </lineage>
</organism>
<gene>
    <name evidence="3" type="ORF">HNR39_003115</name>
</gene>
<dbReference type="PANTHER" id="PTHR46401">
    <property type="entry name" value="GLYCOSYLTRANSFERASE WBBK-RELATED"/>
    <property type="match status" value="1"/>
</dbReference>
<dbReference type="AlphaFoldDB" id="A0A840RWM2"/>
<dbReference type="Gene3D" id="3.40.50.2000">
    <property type="entry name" value="Glycogen Phosphorylase B"/>
    <property type="match status" value="2"/>
</dbReference>
<feature type="domain" description="Glycosyl transferase family 1" evidence="2">
    <location>
        <begin position="175"/>
        <end position="305"/>
    </location>
</feature>
<accession>A0A840RWM2</accession>
<keyword evidence="1 3" id="KW-0808">Transferase</keyword>
<dbReference type="RefSeq" id="WP_168056633.1">
    <property type="nucleotide sequence ID" value="NZ_JAAOZT010000012.1"/>
</dbReference>
<keyword evidence="4" id="KW-1185">Reference proteome</keyword>
<protein>
    <submittedName>
        <fullName evidence="3">Glycosyltransferase involved in cell wall biosynthesis</fullName>
    </submittedName>
</protein>
<dbReference type="PANTHER" id="PTHR46401:SF2">
    <property type="entry name" value="GLYCOSYLTRANSFERASE WBBK-RELATED"/>
    <property type="match status" value="1"/>
</dbReference>
<evidence type="ECO:0000313" key="3">
    <source>
        <dbReference type="EMBL" id="MBB5201266.1"/>
    </source>
</evidence>
<dbReference type="GO" id="GO:0016757">
    <property type="term" value="F:glycosyltransferase activity"/>
    <property type="evidence" value="ECO:0007669"/>
    <property type="project" value="InterPro"/>
</dbReference>
<dbReference type="Pfam" id="PF00534">
    <property type="entry name" value="Glycos_transf_1"/>
    <property type="match status" value="1"/>
</dbReference>
<dbReference type="InterPro" id="IPR001296">
    <property type="entry name" value="Glyco_trans_1"/>
</dbReference>
<name>A0A840RWM2_9BURK</name>
<dbReference type="Proteomes" id="UP000571084">
    <property type="component" value="Unassembled WGS sequence"/>
</dbReference>
<comment type="caution">
    <text evidence="3">The sequence shown here is derived from an EMBL/GenBank/DDBJ whole genome shotgun (WGS) entry which is preliminary data.</text>
</comment>